<dbReference type="AlphaFoldDB" id="A0A917MKK7"/>
<evidence type="ECO:0000313" key="3">
    <source>
        <dbReference type="Proteomes" id="UP000657592"/>
    </source>
</evidence>
<dbReference type="RefSeq" id="WP_188754520.1">
    <property type="nucleotide sequence ID" value="NZ_BMJY01000001.1"/>
</dbReference>
<feature type="compositionally biased region" description="Low complexity" evidence="1">
    <location>
        <begin position="234"/>
        <end position="246"/>
    </location>
</feature>
<evidence type="ECO:0000313" key="2">
    <source>
        <dbReference type="EMBL" id="GGH35273.1"/>
    </source>
</evidence>
<reference evidence="2" key="2">
    <citation type="submission" date="2020-09" db="EMBL/GenBank/DDBJ databases">
        <authorList>
            <person name="Sun Q."/>
            <person name="Zhou Y."/>
        </authorList>
    </citation>
    <scope>NUCLEOTIDE SEQUENCE</scope>
    <source>
        <strain evidence="2">CGMCC 1.15794</strain>
    </source>
</reference>
<keyword evidence="3" id="KW-1185">Reference proteome</keyword>
<dbReference type="Proteomes" id="UP000657592">
    <property type="component" value="Unassembled WGS sequence"/>
</dbReference>
<gene>
    <name evidence="2" type="ORF">GCM10010921_03570</name>
</gene>
<sequence length="458" mass="47541">MEDTTGSEERPMTAAALTHAYRAIRCVEPPQAPVRGLLAAQGDRRVLLADIADAAPAMLSGGAGASAAASPQHVLVPLDLVRRPDGHDVELPWCRERLDRLMAARATAGPPLSGGELVTLTVSVLRGTCEAWARGPQDDAGPRGVWWVTEEGRPMFAADREHGEPAEVAARGILGLALEQTSDRVLVRSIEEARAALERPRGLARTLQRLEDALFDACAPQPVQRPHARDAVDAADSAPDVRATASAPPPALLTGLIERFVDAGVAELVRDALDRLRDGARRLLAGRRRAPLVVGGAAAALVLVGGALWPSDAGPAAGDALPASAETGTVGGDRSQPGGAEGGALRDEDPARGDHAERAGEDPVAATGRLLAEVAACAAAGDDSCGRARDVEAEPVAEEALEAASVPRDVHLLDDYGDVAVTRADDPSGERAALLVQLVRLDGRWLLRAVHPLAGADG</sequence>
<proteinExistence type="predicted"/>
<reference evidence="2" key="1">
    <citation type="journal article" date="2014" name="Int. J. Syst. Evol. Microbiol.">
        <title>Complete genome sequence of Corynebacterium casei LMG S-19264T (=DSM 44701T), isolated from a smear-ripened cheese.</title>
        <authorList>
            <consortium name="US DOE Joint Genome Institute (JGI-PGF)"/>
            <person name="Walter F."/>
            <person name="Albersmeier A."/>
            <person name="Kalinowski J."/>
            <person name="Ruckert C."/>
        </authorList>
    </citation>
    <scope>NUCLEOTIDE SEQUENCE</scope>
    <source>
        <strain evidence="2">CGMCC 1.15794</strain>
    </source>
</reference>
<comment type="caution">
    <text evidence="2">The sequence shown here is derived from an EMBL/GenBank/DDBJ whole genome shotgun (WGS) entry which is preliminary data.</text>
</comment>
<evidence type="ECO:0000256" key="1">
    <source>
        <dbReference type="SAM" id="MobiDB-lite"/>
    </source>
</evidence>
<dbReference type="EMBL" id="BMJY01000001">
    <property type="protein sequence ID" value="GGH35273.1"/>
    <property type="molecule type" value="Genomic_DNA"/>
</dbReference>
<organism evidence="2 3">
    <name type="scientific">Microbacterium album</name>
    <dbReference type="NCBI Taxonomy" id="2053191"/>
    <lineage>
        <taxon>Bacteria</taxon>
        <taxon>Bacillati</taxon>
        <taxon>Actinomycetota</taxon>
        <taxon>Actinomycetes</taxon>
        <taxon>Micrococcales</taxon>
        <taxon>Microbacteriaceae</taxon>
        <taxon>Microbacterium</taxon>
    </lineage>
</organism>
<feature type="region of interest" description="Disordered" evidence="1">
    <location>
        <begin position="225"/>
        <end position="246"/>
    </location>
</feature>
<feature type="compositionally biased region" description="Basic and acidic residues" evidence="1">
    <location>
        <begin position="344"/>
        <end position="361"/>
    </location>
</feature>
<feature type="region of interest" description="Disordered" evidence="1">
    <location>
        <begin position="315"/>
        <end position="361"/>
    </location>
</feature>
<name>A0A917MKK7_9MICO</name>
<protein>
    <submittedName>
        <fullName evidence="2">Uncharacterized protein</fullName>
    </submittedName>
</protein>
<feature type="compositionally biased region" description="Low complexity" evidence="1">
    <location>
        <begin position="315"/>
        <end position="325"/>
    </location>
</feature>
<accession>A0A917MKK7</accession>